<keyword evidence="5" id="KW-1185">Reference proteome</keyword>
<dbReference type="PRINTS" id="PR00081">
    <property type="entry name" value="GDHRDH"/>
</dbReference>
<dbReference type="InterPro" id="IPR020904">
    <property type="entry name" value="Sc_DH/Rdtase_CS"/>
</dbReference>
<dbReference type="InterPro" id="IPR002347">
    <property type="entry name" value="SDR_fam"/>
</dbReference>
<evidence type="ECO:0000256" key="1">
    <source>
        <dbReference type="ARBA" id="ARBA00006484"/>
    </source>
</evidence>
<protein>
    <submittedName>
        <fullName evidence="4">Gluconate 5-dehydrogenase</fullName>
    </submittedName>
</protein>
<dbReference type="Gene3D" id="3.40.50.720">
    <property type="entry name" value="NAD(P)-binding Rossmann-like Domain"/>
    <property type="match status" value="1"/>
</dbReference>
<dbReference type="SUPFAM" id="SSF51735">
    <property type="entry name" value="NAD(P)-binding Rossmann-fold domains"/>
    <property type="match status" value="1"/>
</dbReference>
<evidence type="ECO:0000256" key="2">
    <source>
        <dbReference type="ARBA" id="ARBA00023002"/>
    </source>
</evidence>
<keyword evidence="2" id="KW-0560">Oxidoreductase</keyword>
<name>A0ABQ4QYF1_9HYPH</name>
<sequence>MSVALFDLTGRRALVTGSSQGIGLSLALGLGRAGAALVLNGRDATKLEAAVDGLRRQGLDARAAAFDVSDPAAVAAGVARIEAEIGPLDILVNNAGIQRRMPLEDFPVETWRELMRINLDSVFYVGQAVARHMIRRRRGKIINIASLQSEAARAGIAPYTASKGAVKNLTKGMCTDWARHGLQVNGIGPGYFATPLNQALIDNPDFDAWLKARTPAGRWGRVEELQGAAIFLASAASDFVNGQILYVDGGVLATL</sequence>
<dbReference type="PRINTS" id="PR00080">
    <property type="entry name" value="SDRFAMILY"/>
</dbReference>
<dbReference type="InterPro" id="IPR036291">
    <property type="entry name" value="NAD(P)-bd_dom_sf"/>
</dbReference>
<dbReference type="PANTHER" id="PTHR42760:SF5">
    <property type="entry name" value="2-DEHYDRO-3-DEOXY-D-GLUCONATE 5-DEHYDROGENASE"/>
    <property type="match status" value="1"/>
</dbReference>
<evidence type="ECO:0000313" key="4">
    <source>
        <dbReference type="EMBL" id="GJD50338.1"/>
    </source>
</evidence>
<dbReference type="PANTHER" id="PTHR42760">
    <property type="entry name" value="SHORT-CHAIN DEHYDROGENASES/REDUCTASES FAMILY MEMBER"/>
    <property type="match status" value="1"/>
</dbReference>
<dbReference type="RefSeq" id="WP_128562461.1">
    <property type="nucleotide sequence ID" value="NZ_BPQH01000009.1"/>
</dbReference>
<dbReference type="NCBIfam" id="NF005711">
    <property type="entry name" value="PRK07523.1"/>
    <property type="match status" value="1"/>
</dbReference>
<dbReference type="CDD" id="cd05347">
    <property type="entry name" value="Ga5DH-like_SDR_c"/>
    <property type="match status" value="1"/>
</dbReference>
<evidence type="ECO:0000259" key="3">
    <source>
        <dbReference type="SMART" id="SM00822"/>
    </source>
</evidence>
<dbReference type="SMART" id="SM00822">
    <property type="entry name" value="PKS_KR"/>
    <property type="match status" value="1"/>
</dbReference>
<evidence type="ECO:0000313" key="5">
    <source>
        <dbReference type="Proteomes" id="UP001055167"/>
    </source>
</evidence>
<comment type="similarity">
    <text evidence="1">Belongs to the short-chain dehydrogenases/reductases (SDR) family.</text>
</comment>
<dbReference type="InterPro" id="IPR057326">
    <property type="entry name" value="KR_dom"/>
</dbReference>
<reference evidence="4" key="1">
    <citation type="journal article" date="2021" name="Front. Microbiol.">
        <title>Comprehensive Comparative Genomics and Phenotyping of Methylobacterium Species.</title>
        <authorList>
            <person name="Alessa O."/>
            <person name="Ogura Y."/>
            <person name="Fujitani Y."/>
            <person name="Takami H."/>
            <person name="Hayashi T."/>
            <person name="Sahin N."/>
            <person name="Tani A."/>
        </authorList>
    </citation>
    <scope>NUCLEOTIDE SEQUENCE</scope>
    <source>
        <strain evidence="4">KCTC 52305</strain>
    </source>
</reference>
<gene>
    <name evidence="4" type="primary">gno_1</name>
    <name evidence="4" type="ORF">OPKNFCMD_3077</name>
</gene>
<feature type="domain" description="Ketoreductase" evidence="3">
    <location>
        <begin position="11"/>
        <end position="150"/>
    </location>
</feature>
<dbReference type="PROSITE" id="PS00061">
    <property type="entry name" value="ADH_SHORT"/>
    <property type="match status" value="1"/>
</dbReference>
<dbReference type="Pfam" id="PF13561">
    <property type="entry name" value="adh_short_C2"/>
    <property type="match status" value="1"/>
</dbReference>
<proteinExistence type="inferred from homology"/>
<comment type="caution">
    <text evidence="4">The sequence shown here is derived from an EMBL/GenBank/DDBJ whole genome shotgun (WGS) entry which is preliminary data.</text>
</comment>
<dbReference type="Proteomes" id="UP001055167">
    <property type="component" value="Unassembled WGS sequence"/>
</dbReference>
<accession>A0ABQ4QYF1</accession>
<organism evidence="4 5">
    <name type="scientific">Methylobacterium crusticola</name>
    <dbReference type="NCBI Taxonomy" id="1697972"/>
    <lineage>
        <taxon>Bacteria</taxon>
        <taxon>Pseudomonadati</taxon>
        <taxon>Pseudomonadota</taxon>
        <taxon>Alphaproteobacteria</taxon>
        <taxon>Hyphomicrobiales</taxon>
        <taxon>Methylobacteriaceae</taxon>
        <taxon>Methylobacterium</taxon>
    </lineage>
</organism>
<dbReference type="EMBL" id="BPQH01000009">
    <property type="protein sequence ID" value="GJD50338.1"/>
    <property type="molecule type" value="Genomic_DNA"/>
</dbReference>
<reference evidence="4" key="2">
    <citation type="submission" date="2021-08" db="EMBL/GenBank/DDBJ databases">
        <authorList>
            <person name="Tani A."/>
            <person name="Ola A."/>
            <person name="Ogura Y."/>
            <person name="Katsura K."/>
            <person name="Hayashi T."/>
        </authorList>
    </citation>
    <scope>NUCLEOTIDE SEQUENCE</scope>
    <source>
        <strain evidence="4">KCTC 52305</strain>
    </source>
</reference>